<proteinExistence type="predicted"/>
<keyword evidence="1" id="KW-0812">Transmembrane</keyword>
<dbReference type="AlphaFoldDB" id="A0A0A9CW03"/>
<keyword evidence="1" id="KW-0472">Membrane</keyword>
<accession>A0A0A9CW03</accession>
<keyword evidence="1" id="KW-1133">Transmembrane helix</keyword>
<evidence type="ECO:0000313" key="2">
    <source>
        <dbReference type="EMBL" id="JAD77565.1"/>
    </source>
</evidence>
<name>A0A0A9CW03_ARUDO</name>
<protein>
    <submittedName>
        <fullName evidence="2">Uncharacterized protein</fullName>
    </submittedName>
</protein>
<organism evidence="2">
    <name type="scientific">Arundo donax</name>
    <name type="common">Giant reed</name>
    <name type="synonym">Donax arundinaceus</name>
    <dbReference type="NCBI Taxonomy" id="35708"/>
    <lineage>
        <taxon>Eukaryota</taxon>
        <taxon>Viridiplantae</taxon>
        <taxon>Streptophyta</taxon>
        <taxon>Embryophyta</taxon>
        <taxon>Tracheophyta</taxon>
        <taxon>Spermatophyta</taxon>
        <taxon>Magnoliopsida</taxon>
        <taxon>Liliopsida</taxon>
        <taxon>Poales</taxon>
        <taxon>Poaceae</taxon>
        <taxon>PACMAD clade</taxon>
        <taxon>Arundinoideae</taxon>
        <taxon>Arundineae</taxon>
        <taxon>Arundo</taxon>
    </lineage>
</organism>
<reference evidence="2" key="1">
    <citation type="submission" date="2014-09" db="EMBL/GenBank/DDBJ databases">
        <authorList>
            <person name="Magalhaes I.L.F."/>
            <person name="Oliveira U."/>
            <person name="Santos F.R."/>
            <person name="Vidigal T.H.D.A."/>
            <person name="Brescovit A.D."/>
            <person name="Santos A.J."/>
        </authorList>
    </citation>
    <scope>NUCLEOTIDE SEQUENCE</scope>
    <source>
        <tissue evidence="2">Shoot tissue taken approximately 20 cm above the soil surface</tissue>
    </source>
</reference>
<feature type="transmembrane region" description="Helical" evidence="1">
    <location>
        <begin position="27"/>
        <end position="52"/>
    </location>
</feature>
<dbReference type="EMBL" id="GBRH01220330">
    <property type="protein sequence ID" value="JAD77565.1"/>
    <property type="molecule type" value="Transcribed_RNA"/>
</dbReference>
<reference evidence="2" key="2">
    <citation type="journal article" date="2015" name="Data Brief">
        <title>Shoot transcriptome of the giant reed, Arundo donax.</title>
        <authorList>
            <person name="Barrero R.A."/>
            <person name="Guerrero F.D."/>
            <person name="Moolhuijzen P."/>
            <person name="Goolsby J.A."/>
            <person name="Tidwell J."/>
            <person name="Bellgard S.E."/>
            <person name="Bellgard M.I."/>
        </authorList>
    </citation>
    <scope>NUCLEOTIDE SEQUENCE</scope>
    <source>
        <tissue evidence="2">Shoot tissue taken approximately 20 cm above the soil surface</tissue>
    </source>
</reference>
<sequence length="71" mass="7924">MVRMSHCYFLNTLTKIKRFSVTWRCNVCYSLGFPLSFSPILLIIIVVCSYGMPALVKGSCSLQSTGKELGL</sequence>
<evidence type="ECO:0000256" key="1">
    <source>
        <dbReference type="SAM" id="Phobius"/>
    </source>
</evidence>